<accession>A0A6J3LXG0</accession>
<feature type="compositionally biased region" description="Basic and acidic residues" evidence="1">
    <location>
        <begin position="390"/>
        <end position="410"/>
    </location>
</feature>
<reference evidence="3" key="3">
    <citation type="submission" date="2025-08" db="UniProtKB">
        <authorList>
            <consortium name="RefSeq"/>
        </authorList>
    </citation>
    <scope>IDENTIFICATION</scope>
    <source>
        <strain evidence="3">CBS 342.82</strain>
    </source>
</reference>
<gene>
    <name evidence="3" type="ORF">K489DRAFT_383157</name>
</gene>
<feature type="region of interest" description="Disordered" evidence="1">
    <location>
        <begin position="366"/>
        <end position="426"/>
    </location>
</feature>
<organism evidence="3">
    <name type="scientific">Dissoconium aciculare CBS 342.82</name>
    <dbReference type="NCBI Taxonomy" id="1314786"/>
    <lineage>
        <taxon>Eukaryota</taxon>
        <taxon>Fungi</taxon>
        <taxon>Dikarya</taxon>
        <taxon>Ascomycota</taxon>
        <taxon>Pezizomycotina</taxon>
        <taxon>Dothideomycetes</taxon>
        <taxon>Dothideomycetidae</taxon>
        <taxon>Mycosphaerellales</taxon>
        <taxon>Dissoconiaceae</taxon>
        <taxon>Dissoconium</taxon>
    </lineage>
</organism>
<reference evidence="3" key="2">
    <citation type="submission" date="2020-04" db="EMBL/GenBank/DDBJ databases">
        <authorList>
            <consortium name="NCBI Genome Project"/>
        </authorList>
    </citation>
    <scope>NUCLEOTIDE SEQUENCE</scope>
    <source>
        <strain evidence="3">CBS 342.82</strain>
    </source>
</reference>
<feature type="compositionally biased region" description="Basic residues" evidence="1">
    <location>
        <begin position="170"/>
        <end position="179"/>
    </location>
</feature>
<dbReference type="InterPro" id="IPR025040">
    <property type="entry name" value="DUF3984"/>
</dbReference>
<feature type="compositionally biased region" description="Low complexity" evidence="1">
    <location>
        <begin position="1"/>
        <end position="11"/>
    </location>
</feature>
<feature type="compositionally biased region" description="Acidic residues" evidence="1">
    <location>
        <begin position="226"/>
        <end position="236"/>
    </location>
</feature>
<sequence>MSTSNPSNNRGARSRSRSKRSTTNLSNLRLAPLSQKYTTNNGPSTAGSEHQDERPKTPSDEAYARQHSSYLQGKSAPTTPGILSRSSTRRSFSGGLSRRDDQMYDDEDDEDGAYTYNNSRAAFRSNLKAEGDIHRSQSDGTFLTTASGATTPGGRQGHRRHLSGHGPSSSKKHPVHARSKTGTSTPRALDHDDSWLSHTGSRTSAILQESKGQSWLLARDPPPQSSDDENEEENYEEMAVLSASTAKLEKIASRGSQGEPASAERRSRWGSRYGSRSQSTRTSRYGSPVGTRTPRPGRDASGYFDDYATSYNTAITEMQQRAFVETPYPREFTEDQAEVDRLSNTNSFGLGSVVDRLMNLRVFGAAGGDGVETTDDESGRDQADDTETESEAKDRMAREALRRKQEKEKLAALLPAPTADENGDGRVGTWQDAAWLLSVASKALF</sequence>
<feature type="compositionally biased region" description="Low complexity" evidence="1">
    <location>
        <begin position="83"/>
        <end position="96"/>
    </location>
</feature>
<dbReference type="Proteomes" id="UP000504637">
    <property type="component" value="Unplaced"/>
</dbReference>
<evidence type="ECO:0000313" key="2">
    <source>
        <dbReference type="Proteomes" id="UP000504637"/>
    </source>
</evidence>
<feature type="region of interest" description="Disordered" evidence="1">
    <location>
        <begin position="130"/>
        <end position="303"/>
    </location>
</feature>
<feature type="region of interest" description="Disordered" evidence="1">
    <location>
        <begin position="1"/>
        <end position="113"/>
    </location>
</feature>
<dbReference type="GeneID" id="54363332"/>
<feature type="compositionally biased region" description="Polar residues" evidence="1">
    <location>
        <begin position="66"/>
        <end position="78"/>
    </location>
</feature>
<proteinExistence type="predicted"/>
<feature type="compositionally biased region" description="Basic and acidic residues" evidence="1">
    <location>
        <begin position="49"/>
        <end position="64"/>
    </location>
</feature>
<feature type="compositionally biased region" description="Polar residues" evidence="1">
    <location>
        <begin position="196"/>
        <end position="213"/>
    </location>
</feature>
<evidence type="ECO:0000256" key="1">
    <source>
        <dbReference type="SAM" id="MobiDB-lite"/>
    </source>
</evidence>
<evidence type="ECO:0000313" key="3">
    <source>
        <dbReference type="RefSeq" id="XP_033457394.1"/>
    </source>
</evidence>
<dbReference type="AlphaFoldDB" id="A0A6J3LXG0"/>
<protein>
    <submittedName>
        <fullName evidence="3">Uncharacterized protein</fullName>
    </submittedName>
</protein>
<feature type="compositionally biased region" description="Polar residues" evidence="1">
    <location>
        <begin position="138"/>
        <end position="150"/>
    </location>
</feature>
<feature type="compositionally biased region" description="Acidic residues" evidence="1">
    <location>
        <begin position="103"/>
        <end position="112"/>
    </location>
</feature>
<name>A0A6J3LXG0_9PEZI</name>
<dbReference type="OrthoDB" id="5339776at2759"/>
<dbReference type="Pfam" id="PF13136">
    <property type="entry name" value="DUF3984"/>
    <property type="match status" value="1"/>
</dbReference>
<dbReference type="RefSeq" id="XP_033457394.1">
    <property type="nucleotide sequence ID" value="XM_033605532.1"/>
</dbReference>
<feature type="compositionally biased region" description="Low complexity" evidence="1">
    <location>
        <begin position="270"/>
        <end position="279"/>
    </location>
</feature>
<reference evidence="3" key="1">
    <citation type="submission" date="2020-01" db="EMBL/GenBank/DDBJ databases">
        <authorList>
            <consortium name="DOE Joint Genome Institute"/>
            <person name="Haridas S."/>
            <person name="Albert R."/>
            <person name="Binder M."/>
            <person name="Bloem J."/>
            <person name="Labutti K."/>
            <person name="Salamov A."/>
            <person name="Andreopoulos B."/>
            <person name="Baker S.E."/>
            <person name="Barry K."/>
            <person name="Bills G."/>
            <person name="Bluhm B.H."/>
            <person name="Cannon C."/>
            <person name="Castanera R."/>
            <person name="Culley D.E."/>
            <person name="Daum C."/>
            <person name="Ezra D."/>
            <person name="Gonzalez J.B."/>
            <person name="Henrissat B."/>
            <person name="Kuo A."/>
            <person name="Liang C."/>
            <person name="Lipzen A."/>
            <person name="Lutzoni F."/>
            <person name="Magnuson J."/>
            <person name="Mondo S."/>
            <person name="Nolan M."/>
            <person name="Ohm R."/>
            <person name="Pangilinan J."/>
            <person name="Park H.-J."/>
            <person name="Ramirez L."/>
            <person name="Alfaro M."/>
            <person name="Sun H."/>
            <person name="Tritt A."/>
            <person name="Yoshinaga Y."/>
            <person name="Zwiers L.-H."/>
            <person name="Turgeon B.G."/>
            <person name="Goodwin S.B."/>
            <person name="Spatafora J.W."/>
            <person name="Crous P.W."/>
            <person name="Grigoriev I.V."/>
        </authorList>
    </citation>
    <scope>NUCLEOTIDE SEQUENCE</scope>
    <source>
        <strain evidence="3">CBS 342.82</strain>
    </source>
</reference>
<keyword evidence="2" id="KW-1185">Reference proteome</keyword>
<feature type="compositionally biased region" description="Polar residues" evidence="1">
    <location>
        <begin position="35"/>
        <end position="48"/>
    </location>
</feature>